<feature type="domain" description="EamA" evidence="7">
    <location>
        <begin position="144"/>
        <end position="277"/>
    </location>
</feature>
<feature type="transmembrane region" description="Helical" evidence="6">
    <location>
        <begin position="112"/>
        <end position="133"/>
    </location>
</feature>
<evidence type="ECO:0000256" key="3">
    <source>
        <dbReference type="ARBA" id="ARBA00022692"/>
    </source>
</evidence>
<name>A0A1L4D4T1_9BACT</name>
<dbReference type="SUPFAM" id="SSF103481">
    <property type="entry name" value="Multidrug resistance efflux transporter EmrE"/>
    <property type="match status" value="2"/>
</dbReference>
<gene>
    <name evidence="8" type="ORF">AXG55_12480</name>
</gene>
<dbReference type="PANTHER" id="PTHR32322:SF18">
    <property type="entry name" value="S-ADENOSYLMETHIONINE_S-ADENOSYLHOMOCYSTEINE TRANSPORTER"/>
    <property type="match status" value="1"/>
</dbReference>
<feature type="transmembrane region" description="Helical" evidence="6">
    <location>
        <begin position="172"/>
        <end position="192"/>
    </location>
</feature>
<organism evidence="8 9">
    <name type="scientific">Silvanigrella aquatica</name>
    <dbReference type="NCBI Taxonomy" id="1915309"/>
    <lineage>
        <taxon>Bacteria</taxon>
        <taxon>Pseudomonadati</taxon>
        <taxon>Bdellovibrionota</taxon>
        <taxon>Oligoflexia</taxon>
        <taxon>Silvanigrellales</taxon>
        <taxon>Silvanigrellaceae</taxon>
        <taxon>Silvanigrella</taxon>
    </lineage>
</organism>
<evidence type="ECO:0000259" key="7">
    <source>
        <dbReference type="Pfam" id="PF00892"/>
    </source>
</evidence>
<keyword evidence="5 6" id="KW-0472">Membrane</keyword>
<evidence type="ECO:0000256" key="4">
    <source>
        <dbReference type="ARBA" id="ARBA00022989"/>
    </source>
</evidence>
<proteinExistence type="predicted"/>
<reference evidence="8 9" key="1">
    <citation type="submission" date="2016-10" db="EMBL/GenBank/DDBJ databases">
        <title>Silvanigrella aquatica sp. nov., isolated from a freshwater lake located in the Black Forest, Germany, description of Silvanigrellaceae fam. nov., Silvanigrellales ord. nov., reclassification of the order Bdellovibrionales in the class Oligoflexia, reclassification of the families Bacteriovoracaceae and Halobacteriovoraceae in the new order Bacteriovoracales ord. nov., and reclassification of the family Pseudobacteriovoracaceae in the order Oligoflexiales.</title>
        <authorList>
            <person name="Hahn M.W."/>
            <person name="Schmidt J."/>
            <person name="Koll U."/>
            <person name="Rohde M."/>
            <person name="Verbag S."/>
            <person name="Pitt A."/>
            <person name="Nakai R."/>
            <person name="Naganuma T."/>
            <person name="Lang E."/>
        </authorList>
    </citation>
    <scope>NUCLEOTIDE SEQUENCE [LARGE SCALE GENOMIC DNA]</scope>
    <source>
        <strain evidence="8 9">MWH-Nonnen-W8red</strain>
    </source>
</reference>
<feature type="transmembrane region" description="Helical" evidence="6">
    <location>
        <begin position="139"/>
        <end position="160"/>
    </location>
</feature>
<dbReference type="STRING" id="1915309.AXG55_12480"/>
<evidence type="ECO:0000256" key="2">
    <source>
        <dbReference type="ARBA" id="ARBA00022475"/>
    </source>
</evidence>
<feature type="transmembrane region" description="Helical" evidence="6">
    <location>
        <begin position="56"/>
        <end position="78"/>
    </location>
</feature>
<feature type="transmembrane region" description="Helical" evidence="6">
    <location>
        <begin position="261"/>
        <end position="283"/>
    </location>
</feature>
<dbReference type="KEGG" id="saqi:AXG55_12480"/>
<protein>
    <recommendedName>
        <fullName evidence="7">EamA domain-containing protein</fullName>
    </recommendedName>
</protein>
<evidence type="ECO:0000313" key="9">
    <source>
        <dbReference type="Proteomes" id="UP000184731"/>
    </source>
</evidence>
<dbReference type="Pfam" id="PF00892">
    <property type="entry name" value="EamA"/>
    <property type="match status" value="2"/>
</dbReference>
<evidence type="ECO:0000256" key="6">
    <source>
        <dbReference type="SAM" id="Phobius"/>
    </source>
</evidence>
<dbReference type="PANTHER" id="PTHR32322">
    <property type="entry name" value="INNER MEMBRANE TRANSPORTER"/>
    <property type="match status" value="1"/>
</dbReference>
<keyword evidence="2" id="KW-1003">Cell membrane</keyword>
<feature type="transmembrane region" description="Helical" evidence="6">
    <location>
        <begin position="20"/>
        <end position="44"/>
    </location>
</feature>
<comment type="subcellular location">
    <subcellularLocation>
        <location evidence="1">Cell membrane</location>
        <topology evidence="1">Multi-pass membrane protein</topology>
    </subcellularLocation>
</comment>
<dbReference type="InterPro" id="IPR050638">
    <property type="entry name" value="AA-Vitamin_Transporters"/>
</dbReference>
<keyword evidence="9" id="KW-1185">Reference proteome</keyword>
<dbReference type="EMBL" id="CP017834">
    <property type="protein sequence ID" value="APJ05187.1"/>
    <property type="molecule type" value="Genomic_DNA"/>
</dbReference>
<dbReference type="InterPro" id="IPR037185">
    <property type="entry name" value="EmrE-like"/>
</dbReference>
<dbReference type="Proteomes" id="UP000184731">
    <property type="component" value="Chromosome"/>
</dbReference>
<dbReference type="GO" id="GO:0005886">
    <property type="term" value="C:plasma membrane"/>
    <property type="evidence" value="ECO:0007669"/>
    <property type="project" value="UniProtKB-SubCell"/>
</dbReference>
<feature type="transmembrane region" description="Helical" evidence="6">
    <location>
        <begin position="204"/>
        <end position="225"/>
    </location>
</feature>
<feature type="transmembrane region" description="Helical" evidence="6">
    <location>
        <begin position="237"/>
        <end position="255"/>
    </location>
</feature>
<evidence type="ECO:0000256" key="5">
    <source>
        <dbReference type="ARBA" id="ARBA00023136"/>
    </source>
</evidence>
<feature type="transmembrane region" description="Helical" evidence="6">
    <location>
        <begin position="84"/>
        <end position="105"/>
    </location>
</feature>
<feature type="domain" description="EamA" evidence="7">
    <location>
        <begin position="2"/>
        <end position="129"/>
    </location>
</feature>
<evidence type="ECO:0000313" key="8">
    <source>
        <dbReference type="EMBL" id="APJ05187.1"/>
    </source>
</evidence>
<dbReference type="AlphaFoldDB" id="A0A1L4D4T1"/>
<evidence type="ECO:0000256" key="1">
    <source>
        <dbReference type="ARBA" id="ARBA00004651"/>
    </source>
</evidence>
<dbReference type="InterPro" id="IPR000620">
    <property type="entry name" value="EamA_dom"/>
</dbReference>
<keyword evidence="3 6" id="KW-0812">Transmembrane</keyword>
<keyword evidence="4 6" id="KW-1133">Transmembrane helix</keyword>
<sequence length="299" mass="33668">MSTLFWGANFNVGKFVVEYLPPTVAAALRFSLASIVILIIVYFKEKQFKMAIKENFIMYLLLGFIGVAGFNGFFFLGLKFTSSFNGALIMATNPILTASLAVFILKDSFNKNLLYGMLLSLFGVLIIVTNGSLSKLMNLQISVGDYFIMLGNICWALYCVLCKRFLKNSKPLITTAMTMLSGTILLILLAYQDFNLTELISLPYSVYMSIFYMSIFGAVLAYLFWNMGVNNLGVGKTSIWFNMVPVFTVIISLIMGQSFYFIQIIGGFIVILGVIFSLNFFNFKKVYKIMRKSFSEKNI</sequence>
<accession>A0A1L4D4T1</accession>